<dbReference type="GO" id="GO:0006813">
    <property type="term" value="P:potassium ion transport"/>
    <property type="evidence" value="ECO:0007669"/>
    <property type="project" value="InterPro"/>
</dbReference>
<dbReference type="Pfam" id="PF02080">
    <property type="entry name" value="TrkA_C"/>
    <property type="match status" value="1"/>
</dbReference>
<dbReference type="InterPro" id="IPR003148">
    <property type="entry name" value="RCK_N"/>
</dbReference>
<dbReference type="Pfam" id="PF02254">
    <property type="entry name" value="TrkA_N"/>
    <property type="match status" value="1"/>
</dbReference>
<evidence type="ECO:0000259" key="1">
    <source>
        <dbReference type="PROSITE" id="PS51201"/>
    </source>
</evidence>
<proteinExistence type="predicted"/>
<sequence>MTDIEQQDTVVVIGLGRFGSALALELTRRGTEVLAIDHRPKLVQSYTGQITQVAVADSTDLDALQRLGVPDFRRAVCAIGSDIQASILTASLLVELEIDDIWAKAVSKQHGEILRRVGVRHVVFPEHDMGERVARLVSGRLLDYMEVDENFAMAKIRPPRDFVGIALGDSSLRSRYGLTIVAVKRPDEEFTYATADTELAYDDMIIVSGPPDRIERFAELP</sequence>
<dbReference type="PANTHER" id="PTHR43833">
    <property type="entry name" value="POTASSIUM CHANNEL PROTEIN 2-RELATED-RELATED"/>
    <property type="match status" value="1"/>
</dbReference>
<dbReference type="PROSITE" id="PS51202">
    <property type="entry name" value="RCK_C"/>
    <property type="match status" value="1"/>
</dbReference>
<dbReference type="Proteomes" id="UP000565579">
    <property type="component" value="Unassembled WGS sequence"/>
</dbReference>
<dbReference type="InterPro" id="IPR006037">
    <property type="entry name" value="RCK_C"/>
</dbReference>
<accession>A0A7X0U0A0</accession>
<gene>
    <name evidence="3" type="ORF">HD593_005327</name>
</gene>
<dbReference type="InterPro" id="IPR036291">
    <property type="entry name" value="NAD(P)-bd_dom_sf"/>
</dbReference>
<comment type="caution">
    <text evidence="3">The sequence shown here is derived from an EMBL/GenBank/DDBJ whole genome shotgun (WGS) entry which is preliminary data.</text>
</comment>
<evidence type="ECO:0000259" key="2">
    <source>
        <dbReference type="PROSITE" id="PS51202"/>
    </source>
</evidence>
<dbReference type="PANTHER" id="PTHR43833:SF7">
    <property type="entry name" value="KTR SYSTEM POTASSIUM UPTAKE PROTEIN C"/>
    <property type="match status" value="1"/>
</dbReference>
<evidence type="ECO:0000313" key="3">
    <source>
        <dbReference type="EMBL" id="MBB6550532.1"/>
    </source>
</evidence>
<dbReference type="SUPFAM" id="SSF51735">
    <property type="entry name" value="NAD(P)-binding Rossmann-fold domains"/>
    <property type="match status" value="1"/>
</dbReference>
<dbReference type="PROSITE" id="PS51201">
    <property type="entry name" value="RCK_N"/>
    <property type="match status" value="1"/>
</dbReference>
<keyword evidence="4" id="KW-1185">Reference proteome</keyword>
<evidence type="ECO:0000313" key="4">
    <source>
        <dbReference type="Proteomes" id="UP000565579"/>
    </source>
</evidence>
<protein>
    <submittedName>
        <fullName evidence="3">Trk system potassium uptake protein TrkA</fullName>
    </submittedName>
</protein>
<dbReference type="RefSeq" id="WP_221524974.1">
    <property type="nucleotide sequence ID" value="NZ_JACHMI010000001.1"/>
</dbReference>
<reference evidence="3 4" key="1">
    <citation type="submission" date="2020-08" db="EMBL/GenBank/DDBJ databases">
        <title>Sequencing the genomes of 1000 actinobacteria strains.</title>
        <authorList>
            <person name="Klenk H.-P."/>
        </authorList>
    </citation>
    <scope>NUCLEOTIDE SEQUENCE [LARGE SCALE GENOMIC DNA]</scope>
    <source>
        <strain evidence="3 4">DSM 43768</strain>
    </source>
</reference>
<dbReference type="SUPFAM" id="SSF116726">
    <property type="entry name" value="TrkA C-terminal domain-like"/>
    <property type="match status" value="1"/>
</dbReference>
<dbReference type="AlphaFoldDB" id="A0A7X0U0A0"/>
<dbReference type="EMBL" id="JACHMI010000001">
    <property type="protein sequence ID" value="MBB6550532.1"/>
    <property type="molecule type" value="Genomic_DNA"/>
</dbReference>
<feature type="domain" description="RCK C-terminal" evidence="2">
    <location>
        <begin position="139"/>
        <end position="221"/>
    </location>
</feature>
<organism evidence="3 4">
    <name type="scientific">Nonomuraea rubra</name>
    <dbReference type="NCBI Taxonomy" id="46180"/>
    <lineage>
        <taxon>Bacteria</taxon>
        <taxon>Bacillati</taxon>
        <taxon>Actinomycetota</taxon>
        <taxon>Actinomycetes</taxon>
        <taxon>Streptosporangiales</taxon>
        <taxon>Streptosporangiaceae</taxon>
        <taxon>Nonomuraea</taxon>
    </lineage>
</organism>
<dbReference type="Gene3D" id="3.40.50.720">
    <property type="entry name" value="NAD(P)-binding Rossmann-like Domain"/>
    <property type="match status" value="1"/>
</dbReference>
<dbReference type="InterPro" id="IPR036721">
    <property type="entry name" value="RCK_C_sf"/>
</dbReference>
<feature type="domain" description="RCK N-terminal" evidence="1">
    <location>
        <begin position="7"/>
        <end position="123"/>
    </location>
</feature>
<dbReference type="InterPro" id="IPR050721">
    <property type="entry name" value="Trk_Ktr_HKT_K-transport"/>
</dbReference>
<name>A0A7X0U0A0_9ACTN</name>
<dbReference type="Gene3D" id="3.30.70.1450">
    <property type="entry name" value="Regulator of K+ conductance, C-terminal domain"/>
    <property type="match status" value="1"/>
</dbReference>
<dbReference type="GO" id="GO:0008324">
    <property type="term" value="F:monoatomic cation transmembrane transporter activity"/>
    <property type="evidence" value="ECO:0007669"/>
    <property type="project" value="InterPro"/>
</dbReference>